<keyword evidence="2" id="KW-1185">Reference proteome</keyword>
<dbReference type="Proteomes" id="UP000789901">
    <property type="component" value="Unassembled WGS sequence"/>
</dbReference>
<evidence type="ECO:0000313" key="2">
    <source>
        <dbReference type="Proteomes" id="UP000789901"/>
    </source>
</evidence>
<organism evidence="1 2">
    <name type="scientific">Gigaspora margarita</name>
    <dbReference type="NCBI Taxonomy" id="4874"/>
    <lineage>
        <taxon>Eukaryota</taxon>
        <taxon>Fungi</taxon>
        <taxon>Fungi incertae sedis</taxon>
        <taxon>Mucoromycota</taxon>
        <taxon>Glomeromycotina</taxon>
        <taxon>Glomeromycetes</taxon>
        <taxon>Diversisporales</taxon>
        <taxon>Gigasporaceae</taxon>
        <taxon>Gigaspora</taxon>
    </lineage>
</organism>
<accession>A0ABN7VER7</accession>
<evidence type="ECO:0000313" key="1">
    <source>
        <dbReference type="EMBL" id="CAG8757725.1"/>
    </source>
</evidence>
<name>A0ABN7VER7_GIGMA</name>
<gene>
    <name evidence="1" type="ORF">GMARGA_LOCUS17105</name>
</gene>
<sequence>MLKLKLDNEVLVEVLMDKVDNKTQQQDIDNIFPLRSGWALKESQKFGKKGAGKRMSKKVRALLEGFFMAGNANKSDRYNAQDMHKELLKCVEEGEISNEEVPKSTTIQNWITKTTAEHRERAALKVLNENTF</sequence>
<comment type="caution">
    <text evidence="1">The sequence shown here is derived from an EMBL/GenBank/DDBJ whole genome shotgun (WGS) entry which is preliminary data.</text>
</comment>
<reference evidence="1 2" key="1">
    <citation type="submission" date="2021-06" db="EMBL/GenBank/DDBJ databases">
        <authorList>
            <person name="Kallberg Y."/>
            <person name="Tangrot J."/>
            <person name="Rosling A."/>
        </authorList>
    </citation>
    <scope>NUCLEOTIDE SEQUENCE [LARGE SCALE GENOMIC DNA]</scope>
    <source>
        <strain evidence="1 2">120-4 pot B 10/14</strain>
    </source>
</reference>
<proteinExistence type="predicted"/>
<protein>
    <submittedName>
        <fullName evidence="1">1635_t:CDS:1</fullName>
    </submittedName>
</protein>
<dbReference type="EMBL" id="CAJVQB010012752">
    <property type="protein sequence ID" value="CAG8757725.1"/>
    <property type="molecule type" value="Genomic_DNA"/>
</dbReference>